<gene>
    <name evidence="3" type="ORF">PLEPLA_LOCUS21194</name>
</gene>
<feature type="chain" id="PRO_5040287358" description="Secreted protein" evidence="2">
    <location>
        <begin position="21"/>
        <end position="130"/>
    </location>
</feature>
<evidence type="ECO:0000313" key="3">
    <source>
        <dbReference type="EMBL" id="CAB1433106.1"/>
    </source>
</evidence>
<evidence type="ECO:0000256" key="2">
    <source>
        <dbReference type="SAM" id="SignalP"/>
    </source>
</evidence>
<keyword evidence="2" id="KW-0732">Signal</keyword>
<organism evidence="3 4">
    <name type="scientific">Pleuronectes platessa</name>
    <name type="common">European plaice</name>
    <dbReference type="NCBI Taxonomy" id="8262"/>
    <lineage>
        <taxon>Eukaryota</taxon>
        <taxon>Metazoa</taxon>
        <taxon>Chordata</taxon>
        <taxon>Craniata</taxon>
        <taxon>Vertebrata</taxon>
        <taxon>Euteleostomi</taxon>
        <taxon>Actinopterygii</taxon>
        <taxon>Neopterygii</taxon>
        <taxon>Teleostei</taxon>
        <taxon>Neoteleostei</taxon>
        <taxon>Acanthomorphata</taxon>
        <taxon>Carangaria</taxon>
        <taxon>Pleuronectiformes</taxon>
        <taxon>Pleuronectoidei</taxon>
        <taxon>Pleuronectidae</taxon>
        <taxon>Pleuronectes</taxon>
    </lineage>
</organism>
<name>A0A9N7UN44_PLEPL</name>
<proteinExistence type="predicted"/>
<feature type="signal peptide" evidence="2">
    <location>
        <begin position="1"/>
        <end position="20"/>
    </location>
</feature>
<dbReference type="AlphaFoldDB" id="A0A9N7UN44"/>
<reference evidence="3" key="1">
    <citation type="submission" date="2020-03" db="EMBL/GenBank/DDBJ databases">
        <authorList>
            <person name="Weist P."/>
        </authorList>
    </citation>
    <scope>NUCLEOTIDE SEQUENCE</scope>
</reference>
<feature type="compositionally biased region" description="Acidic residues" evidence="1">
    <location>
        <begin position="74"/>
        <end position="84"/>
    </location>
</feature>
<evidence type="ECO:0008006" key="5">
    <source>
        <dbReference type="Google" id="ProtNLM"/>
    </source>
</evidence>
<feature type="region of interest" description="Disordered" evidence="1">
    <location>
        <begin position="67"/>
        <end position="130"/>
    </location>
</feature>
<sequence length="130" mass="14328">MKAVLLWTMMVMMKMRMCELALSTALWCSESSLFSKVDLKMAPSYGGNASSYALVLIFDRVELSQFETDREADQDNGDEDDNDDNKDYYPVADAAAYSSSWEDEEQEKGGQDQTSTGPGARPPPACGTSI</sequence>
<protein>
    <recommendedName>
        <fullName evidence="5">Secreted protein</fullName>
    </recommendedName>
</protein>
<evidence type="ECO:0000256" key="1">
    <source>
        <dbReference type="SAM" id="MobiDB-lite"/>
    </source>
</evidence>
<evidence type="ECO:0000313" key="4">
    <source>
        <dbReference type="Proteomes" id="UP001153269"/>
    </source>
</evidence>
<feature type="compositionally biased region" description="Pro residues" evidence="1">
    <location>
        <begin position="120"/>
        <end position="130"/>
    </location>
</feature>
<accession>A0A9N7UN44</accession>
<comment type="caution">
    <text evidence="3">The sequence shown here is derived from an EMBL/GenBank/DDBJ whole genome shotgun (WGS) entry which is preliminary data.</text>
</comment>
<keyword evidence="4" id="KW-1185">Reference proteome</keyword>
<dbReference type="EMBL" id="CADEAL010001520">
    <property type="protein sequence ID" value="CAB1433106.1"/>
    <property type="molecule type" value="Genomic_DNA"/>
</dbReference>
<dbReference type="Proteomes" id="UP001153269">
    <property type="component" value="Unassembled WGS sequence"/>
</dbReference>